<accession>A0ABV1E6T8</accession>
<feature type="coiled-coil region" evidence="1">
    <location>
        <begin position="37"/>
        <end position="64"/>
    </location>
</feature>
<name>A0ABV1E6T8_9FIRM</name>
<reference evidence="2 3" key="1">
    <citation type="submission" date="2024-03" db="EMBL/GenBank/DDBJ databases">
        <title>Human intestinal bacterial collection.</title>
        <authorList>
            <person name="Pauvert C."/>
            <person name="Hitch T.C.A."/>
            <person name="Clavel T."/>
        </authorList>
    </citation>
    <scope>NUCLEOTIDE SEQUENCE [LARGE SCALE GENOMIC DNA]</scope>
    <source>
        <strain evidence="2 3">CLA-AP-H29</strain>
    </source>
</reference>
<keyword evidence="1" id="KW-0175">Coiled coil</keyword>
<dbReference type="RefSeq" id="WP_349231056.1">
    <property type="nucleotide sequence ID" value="NZ_JBBMFK010000004.1"/>
</dbReference>
<dbReference type="Proteomes" id="UP001464378">
    <property type="component" value="Unassembled WGS sequence"/>
</dbReference>
<comment type="caution">
    <text evidence="2">The sequence shown here is derived from an EMBL/GenBank/DDBJ whole genome shotgun (WGS) entry which is preliminary data.</text>
</comment>
<organism evidence="2 3">
    <name type="scientific">Pseudoflavonifractor intestinihominis</name>
    <dbReference type="NCBI Taxonomy" id="3133171"/>
    <lineage>
        <taxon>Bacteria</taxon>
        <taxon>Bacillati</taxon>
        <taxon>Bacillota</taxon>
        <taxon>Clostridia</taxon>
        <taxon>Eubacteriales</taxon>
        <taxon>Oscillospiraceae</taxon>
        <taxon>Pseudoflavonifractor</taxon>
    </lineage>
</organism>
<protein>
    <submittedName>
        <fullName evidence="2">CD1247 N-terminal domain-containing protein</fullName>
    </submittedName>
</protein>
<gene>
    <name evidence="2" type="ORF">WMO64_03720</name>
</gene>
<dbReference type="InterPro" id="IPR054688">
    <property type="entry name" value="CD1247_N"/>
</dbReference>
<keyword evidence="3" id="KW-1185">Reference proteome</keyword>
<dbReference type="EMBL" id="JBBMFK010000004">
    <property type="protein sequence ID" value="MEQ2442574.1"/>
    <property type="molecule type" value="Genomic_DNA"/>
</dbReference>
<evidence type="ECO:0000256" key="1">
    <source>
        <dbReference type="SAM" id="Coils"/>
    </source>
</evidence>
<dbReference type="NCBIfam" id="NF045650">
    <property type="entry name" value="CD1247_Nterm"/>
    <property type="match status" value="1"/>
</dbReference>
<proteinExistence type="predicted"/>
<evidence type="ECO:0000313" key="3">
    <source>
        <dbReference type="Proteomes" id="UP001464378"/>
    </source>
</evidence>
<evidence type="ECO:0000313" key="2">
    <source>
        <dbReference type="EMBL" id="MEQ2442574.1"/>
    </source>
</evidence>
<sequence length="151" mass="16507">MTISEKVAYLKGLAEGMKLDTEESKEGKLISVMIGILEEVGLSIEDMEDNMEAMGEEIDAISDDLSDVEKVVYDEDDEDEDECGCGDDDFFEVKCPTCGEDLVIDEDVLEAGTVECPHCKGKFVIDMGDCEDDDCGCGCGCDHDHDHDGEE</sequence>